<dbReference type="Pfam" id="PF02852">
    <property type="entry name" value="Pyr_redox_dim"/>
    <property type="match status" value="1"/>
</dbReference>
<evidence type="ECO:0000256" key="1">
    <source>
        <dbReference type="ARBA" id="ARBA00007532"/>
    </source>
</evidence>
<dbReference type="GO" id="GO:0050660">
    <property type="term" value="F:flavin adenine dinucleotide binding"/>
    <property type="evidence" value="ECO:0007669"/>
    <property type="project" value="TreeGrafter"/>
</dbReference>
<dbReference type="EMBL" id="CP010554">
    <property type="protein sequence ID" value="AJP48879.1"/>
    <property type="molecule type" value="Genomic_DNA"/>
</dbReference>
<dbReference type="SUPFAM" id="SSF51905">
    <property type="entry name" value="FAD/NAD(P)-binding domain"/>
    <property type="match status" value="2"/>
</dbReference>
<accession>A0A0C5JAW7</accession>
<dbReference type="SUPFAM" id="SSF55424">
    <property type="entry name" value="FAD/NAD-linked reductases, dimerisation (C-terminal) domain"/>
    <property type="match status" value="1"/>
</dbReference>
<keyword evidence="5" id="KW-0520">NAD</keyword>
<dbReference type="AlphaFoldDB" id="A0A0C5JAW7"/>
<feature type="domain" description="Pyridine nucleotide-disulphide oxidoreductase dimerisation" evidence="7">
    <location>
        <begin position="340"/>
        <end position="443"/>
    </location>
</feature>
<dbReference type="GO" id="GO:0003955">
    <property type="term" value="F:NAD(P)H dehydrogenase (quinone) activity"/>
    <property type="evidence" value="ECO:0007669"/>
    <property type="project" value="TreeGrafter"/>
</dbReference>
<organism evidence="9 10">
    <name type="scientific">Rugosibacter aromaticivorans</name>
    <dbReference type="NCBI Taxonomy" id="1565605"/>
    <lineage>
        <taxon>Bacteria</taxon>
        <taxon>Pseudomonadati</taxon>
        <taxon>Pseudomonadota</taxon>
        <taxon>Betaproteobacteria</taxon>
        <taxon>Nitrosomonadales</taxon>
        <taxon>Sterolibacteriaceae</taxon>
        <taxon>Rugosibacter</taxon>
    </lineage>
</organism>
<comment type="similarity">
    <text evidence="1">Belongs to the class-I pyridine nucleotide-disulfide oxidoreductase family.</text>
</comment>
<name>A0A0C5JAW7_9PROT</name>
<keyword evidence="5" id="KW-0547">Nucleotide-binding</keyword>
<reference evidence="9 10" key="1">
    <citation type="journal article" date="2015" name="Genome Announc.">
        <title>Complete Genome Sequence of a Novel Bacterium within the Family Rhodocyclaceae That Degrades Polycyclic Aromatic Hydrocarbons.</title>
        <authorList>
            <person name="Singleton D.R."/>
            <person name="Dickey A.N."/>
            <person name="Scholl E.H."/>
            <person name="Wright F.A."/>
            <person name="Aitken M.D."/>
        </authorList>
    </citation>
    <scope>NUCLEOTIDE SEQUENCE [LARGE SCALE GENOMIC DNA]</scope>
    <source>
        <strain evidence="10">PG1-Ca6</strain>
    </source>
</reference>
<dbReference type="Gene3D" id="3.30.390.30">
    <property type="match status" value="1"/>
</dbReference>
<dbReference type="PANTHER" id="PTHR43014:SF4">
    <property type="entry name" value="PYRIDINE NUCLEOTIDE-DISULFIDE OXIDOREDUCTASE RCLA-RELATED"/>
    <property type="match status" value="1"/>
</dbReference>
<dbReference type="RefSeq" id="WP_202634931.1">
    <property type="nucleotide sequence ID" value="NZ_CP010554.1"/>
</dbReference>
<evidence type="ECO:0000256" key="3">
    <source>
        <dbReference type="ARBA" id="ARBA00022827"/>
    </source>
</evidence>
<evidence type="ECO:0000259" key="8">
    <source>
        <dbReference type="Pfam" id="PF07992"/>
    </source>
</evidence>
<dbReference type="InterPro" id="IPR016156">
    <property type="entry name" value="FAD/NAD-linked_Rdtase_dimer_sf"/>
</dbReference>
<feature type="binding site" evidence="5">
    <location>
        <position position="51"/>
    </location>
    <ligand>
        <name>FAD</name>
        <dbReference type="ChEBI" id="CHEBI:57692"/>
    </ligand>
</feature>
<feature type="domain" description="FAD/NAD(P)-binding" evidence="8">
    <location>
        <begin position="6"/>
        <end position="314"/>
    </location>
</feature>
<dbReference type="STRING" id="1565605.PG1C_11450"/>
<dbReference type="Pfam" id="PF07992">
    <property type="entry name" value="Pyr_redox_2"/>
    <property type="match status" value="1"/>
</dbReference>
<evidence type="ECO:0000313" key="10">
    <source>
        <dbReference type="Proteomes" id="UP000061603"/>
    </source>
</evidence>
<evidence type="ECO:0000256" key="4">
    <source>
        <dbReference type="PIRSR" id="PIRSR000350-2"/>
    </source>
</evidence>
<evidence type="ECO:0000256" key="5">
    <source>
        <dbReference type="PIRSR" id="PIRSR000350-3"/>
    </source>
</evidence>
<evidence type="ECO:0000256" key="2">
    <source>
        <dbReference type="ARBA" id="ARBA00022630"/>
    </source>
</evidence>
<dbReference type="InterPro" id="IPR001100">
    <property type="entry name" value="Pyr_nuc-diS_OxRdtase"/>
</dbReference>
<evidence type="ECO:0000313" key="9">
    <source>
        <dbReference type="EMBL" id="AJP48879.1"/>
    </source>
</evidence>
<evidence type="ECO:0000256" key="6">
    <source>
        <dbReference type="PIRSR" id="PIRSR000350-4"/>
    </source>
</evidence>
<dbReference type="NCBIfam" id="NF004939">
    <property type="entry name" value="PRK06292.1-1"/>
    <property type="match status" value="1"/>
</dbReference>
<feature type="binding site" evidence="5">
    <location>
        <begin position="139"/>
        <end position="141"/>
    </location>
    <ligand>
        <name>FAD</name>
        <dbReference type="ChEBI" id="CHEBI:57692"/>
    </ligand>
</feature>
<dbReference type="InterPro" id="IPR004099">
    <property type="entry name" value="Pyr_nucl-diS_OxRdtase_dimer"/>
</dbReference>
<dbReference type="PANTHER" id="PTHR43014">
    <property type="entry name" value="MERCURIC REDUCTASE"/>
    <property type="match status" value="1"/>
</dbReference>
<dbReference type="InterPro" id="IPR023753">
    <property type="entry name" value="FAD/NAD-binding_dom"/>
</dbReference>
<dbReference type="Proteomes" id="UP000061603">
    <property type="component" value="Chromosome"/>
</dbReference>
<protein>
    <submittedName>
        <fullName evidence="9">Dihydrolipoamide dehydrogenase</fullName>
    </submittedName>
</protein>
<sequence length="471" mass="49968">MTETVDVVIIGAGSAGLAALSEVKKRTQNVIIINDGAWGTTCARVGCMPSKLLIEAANAFHHRGTFEEFGIQGADQLTVDRSAVLRRVRRLRDDFVASTLKATDRLGERAITGRARLLGPNRVQVNGREIVARQIIIATGSRPAVPAPWRALGARVQTTDTLFEQTTLPDRMAVVGLGPLGVELAQAISRLGVNVAAFGRNPLVAGLTDPDVNTVALKSLSREFAIHLGADAELTATANGVRVSAGAHTVDVDQVLVALGRRPNIDDLGLETLGVALNDKGMPKIDRTTLQIADLPIFLAGDANAERPLLHEAADDGHIAGINVTQPTVTCYARRTSLAIVFAEPGMAMVGSSFSALDTTSCITSAVDFSHQGRALAGQRNTGLIRLYASAQSGRLLGAEMCAPAAEHMAHLLALAIDQALTVHDMLRMPFYHPVLEEGLRNALRGLAKQLPTTAGFDLAHCESLHIEALE</sequence>
<comment type="cofactor">
    <cofactor evidence="5">
        <name>FAD</name>
        <dbReference type="ChEBI" id="CHEBI:57692"/>
    </cofactor>
    <text evidence="5">Binds 1 FAD per subunit.</text>
</comment>
<feature type="binding site" evidence="5">
    <location>
        <begin position="176"/>
        <end position="183"/>
    </location>
    <ligand>
        <name>NAD(+)</name>
        <dbReference type="ChEBI" id="CHEBI:57540"/>
    </ligand>
</feature>
<keyword evidence="10" id="KW-1185">Reference proteome</keyword>
<dbReference type="PIRSF" id="PIRSF000350">
    <property type="entry name" value="Mercury_reductase_MerA"/>
    <property type="match status" value="1"/>
</dbReference>
<dbReference type="PATRIC" id="fig|1565605.3.peg.2436"/>
<feature type="binding site" evidence="5">
    <location>
        <position position="260"/>
    </location>
    <ligand>
        <name>NAD(+)</name>
        <dbReference type="ChEBI" id="CHEBI:57540"/>
    </ligand>
</feature>
<dbReference type="KEGG" id="rbu:PG1C_11450"/>
<feature type="binding site" evidence="5">
    <location>
        <position position="302"/>
    </location>
    <ligand>
        <name>FAD</name>
        <dbReference type="ChEBI" id="CHEBI:57692"/>
    </ligand>
</feature>
<keyword evidence="3 5" id="KW-0274">FAD</keyword>
<dbReference type="InterPro" id="IPR036188">
    <property type="entry name" value="FAD/NAD-bd_sf"/>
</dbReference>
<dbReference type="PRINTS" id="PR00368">
    <property type="entry name" value="FADPNR"/>
</dbReference>
<feature type="disulfide bond" description="Redox-active" evidence="6">
    <location>
        <begin position="42"/>
        <end position="47"/>
    </location>
</feature>
<dbReference type="Gene3D" id="3.50.50.60">
    <property type="entry name" value="FAD/NAD(P)-binding domain"/>
    <property type="match status" value="2"/>
</dbReference>
<evidence type="ECO:0000259" key="7">
    <source>
        <dbReference type="Pfam" id="PF02852"/>
    </source>
</evidence>
<dbReference type="HOGENOM" id="CLU_016755_0_3_4"/>
<proteinExistence type="inferred from homology"/>
<gene>
    <name evidence="9" type="ORF">PG1C_11450</name>
</gene>
<feature type="active site" description="Proton acceptor" evidence="4">
    <location>
        <position position="433"/>
    </location>
</feature>
<keyword evidence="2" id="KW-0285">Flavoprotein</keyword>
<dbReference type="PRINTS" id="PR00411">
    <property type="entry name" value="PNDRDTASEI"/>
</dbReference>